<dbReference type="SUPFAM" id="SSF143100">
    <property type="entry name" value="TTHA1013/TTHA0281-like"/>
    <property type="match status" value="1"/>
</dbReference>
<dbReference type="Pfam" id="PF05534">
    <property type="entry name" value="HicB"/>
    <property type="match status" value="1"/>
</dbReference>
<dbReference type="AlphaFoldDB" id="A0A380BVZ3"/>
<dbReference type="RefSeq" id="WP_115407251.1">
    <property type="nucleotide sequence ID" value="NZ_UGYV01000004.1"/>
</dbReference>
<evidence type="ECO:0000313" key="1">
    <source>
        <dbReference type="EMBL" id="SUJ08237.1"/>
    </source>
</evidence>
<dbReference type="GO" id="GO:0006355">
    <property type="term" value="P:regulation of DNA-templated transcription"/>
    <property type="evidence" value="ECO:0007669"/>
    <property type="project" value="InterPro"/>
</dbReference>
<dbReference type="SUPFAM" id="SSF47598">
    <property type="entry name" value="Ribbon-helix-helix"/>
    <property type="match status" value="1"/>
</dbReference>
<proteinExistence type="predicted"/>
<protein>
    <submittedName>
        <fullName evidence="1">Uncharacterized protein encoded in hypervariable junctions of pilus gene clusters</fullName>
    </submittedName>
</protein>
<gene>
    <name evidence="1" type="ORF">NCTC10736_03924</name>
</gene>
<organism evidence="1 2">
    <name type="scientific">Shewanella morhuae</name>
    <dbReference type="NCBI Taxonomy" id="365591"/>
    <lineage>
        <taxon>Bacteria</taxon>
        <taxon>Pseudomonadati</taxon>
        <taxon>Pseudomonadota</taxon>
        <taxon>Gammaproteobacteria</taxon>
        <taxon>Alteromonadales</taxon>
        <taxon>Shewanellaceae</taxon>
        <taxon>Shewanella</taxon>
    </lineage>
</organism>
<dbReference type="InterPro" id="IPR008651">
    <property type="entry name" value="Uncharacterised_HicB"/>
</dbReference>
<accession>A0A380BVZ3</accession>
<evidence type="ECO:0000313" key="2">
    <source>
        <dbReference type="Proteomes" id="UP000255061"/>
    </source>
</evidence>
<dbReference type="Proteomes" id="UP000255061">
    <property type="component" value="Unassembled WGS sequence"/>
</dbReference>
<dbReference type="InterPro" id="IPR010985">
    <property type="entry name" value="Ribbon_hlx_hlx"/>
</dbReference>
<dbReference type="EMBL" id="UGYV01000004">
    <property type="protein sequence ID" value="SUJ08237.1"/>
    <property type="molecule type" value="Genomic_DNA"/>
</dbReference>
<name>A0A380BVZ3_9GAMM</name>
<dbReference type="InterPro" id="IPR035069">
    <property type="entry name" value="TTHA1013/TTHA0281-like"/>
</dbReference>
<sequence length="113" mass="12480">MKNLMMINGVKAFIDFDPDAETFRGEFVGLNGGADFYGESIDQLEAEGAKSLSVFLEMCQERGIEPYKNFSGKFNVRISPEVHARLNEIALSQSISLNAAVENAVNDYIEHSA</sequence>
<reference evidence="1 2" key="1">
    <citation type="submission" date="2018-06" db="EMBL/GenBank/DDBJ databases">
        <authorList>
            <consortium name="Pathogen Informatics"/>
            <person name="Doyle S."/>
        </authorList>
    </citation>
    <scope>NUCLEOTIDE SEQUENCE [LARGE SCALE GENOMIC DNA]</scope>
    <source>
        <strain evidence="1 2">NCTC10736</strain>
    </source>
</reference>